<reference evidence="2" key="1">
    <citation type="journal article" date="2019" name="Int. J. Syst. Evol. Microbiol.">
        <title>The Global Catalogue of Microorganisms (GCM) 10K type strain sequencing project: providing services to taxonomists for standard genome sequencing and annotation.</title>
        <authorList>
            <consortium name="The Broad Institute Genomics Platform"/>
            <consortium name="The Broad Institute Genome Sequencing Center for Infectious Disease"/>
            <person name="Wu L."/>
            <person name="Ma J."/>
        </authorList>
    </citation>
    <scope>NUCLEOTIDE SEQUENCE [LARGE SCALE GENOMIC DNA]</scope>
    <source>
        <strain evidence="2">JCM 4733</strain>
    </source>
</reference>
<gene>
    <name evidence="1" type="ORF">GCM10010345_59260</name>
</gene>
<evidence type="ECO:0000313" key="1">
    <source>
        <dbReference type="EMBL" id="GHA46913.1"/>
    </source>
</evidence>
<dbReference type="EMBL" id="BMVN01000025">
    <property type="protein sequence ID" value="GHA46913.1"/>
    <property type="molecule type" value="Genomic_DNA"/>
</dbReference>
<sequence length="73" mass="8205">MLVFHTVVPKSTPAYRYTKSSARLISRSGTFGTAKTLTSDGRVPRVDTRPAARFRVVWQQESYPYTIRSVTGP</sequence>
<accession>A0ABQ3CWX8</accession>
<proteinExistence type="predicted"/>
<keyword evidence="2" id="KW-1185">Reference proteome</keyword>
<protein>
    <submittedName>
        <fullName evidence="1">Uncharacterized protein</fullName>
    </submittedName>
</protein>
<evidence type="ECO:0000313" key="2">
    <source>
        <dbReference type="Proteomes" id="UP000653644"/>
    </source>
</evidence>
<comment type="caution">
    <text evidence="1">The sequence shown here is derived from an EMBL/GenBank/DDBJ whole genome shotgun (WGS) entry which is preliminary data.</text>
</comment>
<name>A0ABQ3CWX8_9ACTN</name>
<organism evidence="1 2">
    <name type="scientific">Streptomyces canarius</name>
    <dbReference type="NCBI Taxonomy" id="285453"/>
    <lineage>
        <taxon>Bacteria</taxon>
        <taxon>Bacillati</taxon>
        <taxon>Actinomycetota</taxon>
        <taxon>Actinomycetes</taxon>
        <taxon>Kitasatosporales</taxon>
        <taxon>Streptomycetaceae</taxon>
        <taxon>Streptomyces</taxon>
    </lineage>
</organism>
<dbReference type="Proteomes" id="UP000653644">
    <property type="component" value="Unassembled WGS sequence"/>
</dbReference>